<dbReference type="PROSITE" id="PS50921">
    <property type="entry name" value="ANTAR"/>
    <property type="match status" value="1"/>
</dbReference>
<keyword evidence="4" id="KW-1185">Reference proteome</keyword>
<proteinExistence type="predicted"/>
<evidence type="ECO:0000313" key="4">
    <source>
        <dbReference type="Proteomes" id="UP000005019"/>
    </source>
</evidence>
<dbReference type="eggNOG" id="COG3707">
    <property type="taxonomic scope" value="Bacteria"/>
</dbReference>
<name>F5R949_METUF</name>
<dbReference type="OrthoDB" id="8720242at2"/>
<organism evidence="3 4">
    <name type="scientific">Methyloversatilis universalis (strain ATCC BAA-1314 / DSM 25237 / JCM 13912 / CCUG 52030 / FAM5)</name>
    <dbReference type="NCBI Taxonomy" id="1000565"/>
    <lineage>
        <taxon>Bacteria</taxon>
        <taxon>Pseudomonadati</taxon>
        <taxon>Pseudomonadota</taxon>
        <taxon>Betaproteobacteria</taxon>
        <taxon>Nitrosomonadales</taxon>
        <taxon>Sterolibacteriaceae</taxon>
        <taxon>Methyloversatilis</taxon>
    </lineage>
</organism>
<dbReference type="SUPFAM" id="SSF52172">
    <property type="entry name" value="CheY-like"/>
    <property type="match status" value="1"/>
</dbReference>
<protein>
    <submittedName>
        <fullName evidence="3">Response regulator receiver and ANTAR domain protein</fullName>
    </submittedName>
</protein>
<dbReference type="PIRSF" id="PIRSF036382">
    <property type="entry name" value="RR_antiterm"/>
    <property type="match status" value="1"/>
</dbReference>
<dbReference type="AlphaFoldDB" id="F5R949"/>
<comment type="caution">
    <text evidence="3">The sequence shown here is derived from an EMBL/GenBank/DDBJ whole genome shotgun (WGS) entry which is preliminary data.</text>
</comment>
<dbReference type="InterPro" id="IPR036388">
    <property type="entry name" value="WH-like_DNA-bd_sf"/>
</dbReference>
<dbReference type="EMBL" id="AFHG01000030">
    <property type="protein sequence ID" value="EGK72764.1"/>
    <property type="molecule type" value="Genomic_DNA"/>
</dbReference>
<evidence type="ECO:0000313" key="3">
    <source>
        <dbReference type="EMBL" id="EGK72764.1"/>
    </source>
</evidence>
<gene>
    <name evidence="3" type="ORF">METUNv1_00589</name>
</gene>
<feature type="domain" description="ANTAR" evidence="2">
    <location>
        <begin position="139"/>
        <end position="200"/>
    </location>
</feature>
<dbReference type="Proteomes" id="UP000005019">
    <property type="component" value="Unassembled WGS sequence"/>
</dbReference>
<keyword evidence="1" id="KW-0175">Coiled coil</keyword>
<dbReference type="InterPro" id="IPR005561">
    <property type="entry name" value="ANTAR"/>
</dbReference>
<dbReference type="Gene3D" id="1.10.10.10">
    <property type="entry name" value="Winged helix-like DNA-binding domain superfamily/Winged helix DNA-binding domain"/>
    <property type="match status" value="1"/>
</dbReference>
<dbReference type="Gene3D" id="3.40.50.2300">
    <property type="match status" value="1"/>
</dbReference>
<dbReference type="RefSeq" id="WP_008058657.1">
    <property type="nucleotide sequence ID" value="NZ_AFHG01000030.1"/>
</dbReference>
<dbReference type="STRING" id="1000565.METUNv1_00589"/>
<feature type="coiled-coil region" evidence="1">
    <location>
        <begin position="132"/>
        <end position="159"/>
    </location>
</feature>
<reference evidence="3 4" key="1">
    <citation type="journal article" date="2011" name="J. Bacteriol.">
        <title>Genome sequence of Methyloversatilis universalis FAM5T, a methylotrophic representative of the order Rhodocyclales.</title>
        <authorList>
            <person name="Kittichotirat W."/>
            <person name="Good N.M."/>
            <person name="Hall R."/>
            <person name="Bringel F."/>
            <person name="Lajus A."/>
            <person name="Medigue C."/>
            <person name="Smalley N.E."/>
            <person name="Beck D."/>
            <person name="Bumgarner R."/>
            <person name="Vuilleumier S."/>
            <person name="Kalyuzhnaya M.G."/>
        </authorList>
    </citation>
    <scope>NUCLEOTIDE SEQUENCE [LARGE SCALE GENOMIC DNA]</scope>
    <source>
        <strain evidence="4">ATCC BAA-1314 / JCM 13912 / FAM5</strain>
    </source>
</reference>
<sequence length="209" mass="23428">MSSPPRAGVRSKRITPEFLTQLRNLRIVVLHPRDADGEVLIQQLQRIGCQVQTFWPPVQDLPDKVDVVYYAIQSNEMHAPLNFSNFEQPPAVIAVVGYENPTIFEVMLRMGATGVLSAPLRSTGVLASLVLTVGLTQEMRGYKKRVQRLEQKLLSVNQINDAKAILMRTRGVSDAEAYKIIREQAMSKRIPTEEIARAIIHADEILSGR</sequence>
<dbReference type="InterPro" id="IPR011006">
    <property type="entry name" value="CheY-like_superfamily"/>
</dbReference>
<accession>F5R949</accession>
<dbReference type="Pfam" id="PF03861">
    <property type="entry name" value="ANTAR"/>
    <property type="match status" value="1"/>
</dbReference>
<dbReference type="Pfam" id="PF21332">
    <property type="entry name" value="AmiR_N"/>
    <property type="match status" value="1"/>
</dbReference>
<evidence type="ECO:0000256" key="1">
    <source>
        <dbReference type="SAM" id="Coils"/>
    </source>
</evidence>
<evidence type="ECO:0000259" key="2">
    <source>
        <dbReference type="PROSITE" id="PS50921"/>
    </source>
</evidence>
<dbReference type="SMART" id="SM01012">
    <property type="entry name" value="ANTAR"/>
    <property type="match status" value="1"/>
</dbReference>
<dbReference type="GO" id="GO:0003723">
    <property type="term" value="F:RNA binding"/>
    <property type="evidence" value="ECO:0007669"/>
    <property type="project" value="InterPro"/>
</dbReference>
<dbReference type="InterPro" id="IPR049021">
    <property type="entry name" value="AmiR_N"/>
</dbReference>
<dbReference type="InterPro" id="IPR008327">
    <property type="entry name" value="Sig_transdc_resp-reg_antiterm"/>
</dbReference>